<dbReference type="PROSITE" id="PS51733">
    <property type="entry name" value="BPL_LPL_CATALYTIC"/>
    <property type="match status" value="1"/>
</dbReference>
<dbReference type="GO" id="GO:0005524">
    <property type="term" value="F:ATP binding"/>
    <property type="evidence" value="ECO:0007669"/>
    <property type="project" value="UniProtKB-KW"/>
</dbReference>
<dbReference type="EMBL" id="JX684085">
    <property type="protein sequence ID" value="AGF93227.1"/>
    <property type="molecule type" value="Genomic_DNA"/>
</dbReference>
<evidence type="ECO:0000259" key="8">
    <source>
        <dbReference type="PROSITE" id="PS51733"/>
    </source>
</evidence>
<dbReference type="UniPathway" id="UPA00537">
    <property type="reaction ID" value="UER00594"/>
</dbReference>
<evidence type="ECO:0000256" key="7">
    <source>
        <dbReference type="ARBA" id="ARBA00048037"/>
    </source>
</evidence>
<comment type="pathway">
    <text evidence="2">Protein modification; protein lipoylation via exogenous pathway; protein N(6)-(lipoyl)lysine from lipoate: step 1/2.</text>
</comment>
<evidence type="ECO:0000256" key="3">
    <source>
        <dbReference type="ARBA" id="ARBA00012367"/>
    </source>
</evidence>
<comment type="catalytic activity">
    <reaction evidence="7">
        <text>L-lysyl-[lipoyl-carrier protein] + (R)-lipoate + ATP = N(6)-[(R)-lipoyl]-L-lysyl-[lipoyl-carrier protein] + AMP + diphosphate + H(+)</text>
        <dbReference type="Rhea" id="RHEA:49288"/>
        <dbReference type="Rhea" id="RHEA-COMP:10500"/>
        <dbReference type="Rhea" id="RHEA-COMP:10502"/>
        <dbReference type="ChEBI" id="CHEBI:15378"/>
        <dbReference type="ChEBI" id="CHEBI:29969"/>
        <dbReference type="ChEBI" id="CHEBI:30616"/>
        <dbReference type="ChEBI" id="CHEBI:33019"/>
        <dbReference type="ChEBI" id="CHEBI:83088"/>
        <dbReference type="ChEBI" id="CHEBI:83099"/>
        <dbReference type="ChEBI" id="CHEBI:456215"/>
        <dbReference type="EC" id="6.3.1.20"/>
    </reaction>
</comment>
<dbReference type="InterPro" id="IPR004143">
    <property type="entry name" value="BPL_LPL_catalytic"/>
</dbReference>
<dbReference type="GO" id="GO:0016979">
    <property type="term" value="F:lipoate-protein ligase activity"/>
    <property type="evidence" value="ECO:0007669"/>
    <property type="project" value="UniProtKB-EC"/>
</dbReference>
<protein>
    <recommendedName>
        <fullName evidence="3">lipoate--protein ligase</fullName>
        <ecNumber evidence="3">6.3.1.20</ecNumber>
    </recommendedName>
</protein>
<dbReference type="EC" id="6.3.1.20" evidence="3"/>
<feature type="domain" description="BPL/LPL catalytic" evidence="8">
    <location>
        <begin position="42"/>
        <end position="226"/>
    </location>
</feature>
<gene>
    <name evidence="9" type="ORF">FLSS-20_0028</name>
</gene>
<dbReference type="NCBIfam" id="TIGR00545">
    <property type="entry name" value="lipoyltrans"/>
    <property type="match status" value="1"/>
</dbReference>
<evidence type="ECO:0000256" key="6">
    <source>
        <dbReference type="ARBA" id="ARBA00022840"/>
    </source>
</evidence>
<evidence type="ECO:0000256" key="5">
    <source>
        <dbReference type="ARBA" id="ARBA00022741"/>
    </source>
</evidence>
<dbReference type="InterPro" id="IPR004562">
    <property type="entry name" value="LipoylTrfase_LipoateP_Ligase"/>
</dbReference>
<dbReference type="GO" id="GO:0009249">
    <property type="term" value="P:protein lipoylation"/>
    <property type="evidence" value="ECO:0007669"/>
    <property type="project" value="InterPro"/>
</dbReference>
<evidence type="ECO:0000256" key="2">
    <source>
        <dbReference type="ARBA" id="ARBA00005124"/>
    </source>
</evidence>
<reference evidence="9" key="1">
    <citation type="journal article" date="2013" name="Syst. Appl. Microbiol.">
        <title>New insights into the archaeal diversity of a hypersaline microbial mat obtained by a metagenomic approach.</title>
        <authorList>
            <person name="Lopez-Lopez A."/>
            <person name="Richter M."/>
            <person name="Pena A."/>
            <person name="Tamames J."/>
            <person name="Rossello-Mora R."/>
        </authorList>
    </citation>
    <scope>NUCLEOTIDE SEQUENCE</scope>
</reference>
<dbReference type="CDD" id="cd16443">
    <property type="entry name" value="LplA"/>
    <property type="match status" value="1"/>
</dbReference>
<dbReference type="AlphaFoldDB" id="M1Q1U1"/>
<keyword evidence="6" id="KW-0067">ATP-binding</keyword>
<dbReference type="SUPFAM" id="SSF82649">
    <property type="entry name" value="SufE/NifU"/>
    <property type="match status" value="1"/>
</dbReference>
<dbReference type="Gene3D" id="3.30.930.10">
    <property type="entry name" value="Bira Bifunctional Protein, Domain 2"/>
    <property type="match status" value="1"/>
</dbReference>
<evidence type="ECO:0000256" key="4">
    <source>
        <dbReference type="ARBA" id="ARBA00022598"/>
    </source>
</evidence>
<organism evidence="9">
    <name type="scientific">uncultured organism</name>
    <dbReference type="NCBI Taxonomy" id="155900"/>
    <lineage>
        <taxon>unclassified sequences</taxon>
        <taxon>environmental samples</taxon>
    </lineage>
</organism>
<evidence type="ECO:0000313" key="9">
    <source>
        <dbReference type="EMBL" id="AGF93227.1"/>
    </source>
</evidence>
<dbReference type="InterPro" id="IPR045864">
    <property type="entry name" value="aa-tRNA-synth_II/BPL/LPL"/>
</dbReference>
<dbReference type="Pfam" id="PF21948">
    <property type="entry name" value="LplA-B_cat"/>
    <property type="match status" value="1"/>
</dbReference>
<dbReference type="InterPro" id="IPR019491">
    <property type="entry name" value="Lipoate_protein_ligase_C"/>
</dbReference>
<dbReference type="SUPFAM" id="SSF55681">
    <property type="entry name" value="Class II aaRS and biotin synthetases"/>
    <property type="match status" value="1"/>
</dbReference>
<dbReference type="PANTHER" id="PTHR12561:SF3">
    <property type="entry name" value="LIPOYLTRANSFERASE 1, MITOCHONDRIAL"/>
    <property type="match status" value="1"/>
</dbReference>
<proteinExistence type="predicted"/>
<dbReference type="PANTHER" id="PTHR12561">
    <property type="entry name" value="LIPOATE-PROTEIN LIGASE"/>
    <property type="match status" value="1"/>
</dbReference>
<sequence length="359" mass="41783">MNKNLFGGNKVKETKRILMAHSEQYNPWYNLALEEYLLDEINDGEVMLYLWQNDKTVVIGRNQNAWKECQCKKLENEDDGHLARRLSGGGAVYHDLGNLNFTFIMDRDLYDLDKQLEVILKAVNKLGINAEFSGRNDLIVNGKKFSGNAFYFGTNSAYHHGTLMFETDFEKLVDYLQVSEEKIKSKGVESVRSRVANLKEINPDISLNALKKALKESFGEVYGSNEKDISEDKYYDPSQMNEIEELYEKYSSWEWRYGETPDFDIDFEKRFNWGEIEIGLKLKNAVIEEADIYSDAMDVQLIEMLKDELEDTPFKRKDILNKIDNLKDKESNFSYTEAADYSQLGVVEDLKEWLKEKEI</sequence>
<comment type="pathway">
    <text evidence="1">Protein modification; protein lipoylation via exogenous pathway; protein N(6)-(lipoyl)lysine from lipoate: step 2/2.</text>
</comment>
<evidence type="ECO:0000256" key="1">
    <source>
        <dbReference type="ARBA" id="ARBA00005085"/>
    </source>
</evidence>
<keyword evidence="4 9" id="KW-0436">Ligase</keyword>
<dbReference type="Pfam" id="PF10437">
    <property type="entry name" value="Lip_prot_lig_C"/>
    <property type="match status" value="1"/>
</dbReference>
<accession>M1Q1U1</accession>
<name>M1Q1U1_9ZZZZ</name>
<dbReference type="GO" id="GO:0017118">
    <property type="term" value="F:lipoyltransferase activity"/>
    <property type="evidence" value="ECO:0007669"/>
    <property type="project" value="TreeGrafter"/>
</dbReference>
<keyword evidence="5" id="KW-0547">Nucleotide-binding</keyword>
<dbReference type="Gene3D" id="3.30.390.50">
    <property type="entry name" value="CO dehydrogenase flavoprotein, C-terminal domain"/>
    <property type="match status" value="1"/>
</dbReference>